<name>A0A4Q9PV02_9APHY</name>
<organism evidence="1 2">
    <name type="scientific">Dichomitus squalens</name>
    <dbReference type="NCBI Taxonomy" id="114155"/>
    <lineage>
        <taxon>Eukaryota</taxon>
        <taxon>Fungi</taxon>
        <taxon>Dikarya</taxon>
        <taxon>Basidiomycota</taxon>
        <taxon>Agaricomycotina</taxon>
        <taxon>Agaricomycetes</taxon>
        <taxon>Polyporales</taxon>
        <taxon>Polyporaceae</taxon>
        <taxon>Dichomitus</taxon>
    </lineage>
</organism>
<protein>
    <submittedName>
        <fullName evidence="1">Uncharacterized protein</fullName>
    </submittedName>
</protein>
<reference evidence="1 2" key="1">
    <citation type="submission" date="2019-01" db="EMBL/GenBank/DDBJ databases">
        <title>Draft genome sequences of three monokaryotic isolates of the white-rot basidiomycete fungus Dichomitus squalens.</title>
        <authorList>
            <consortium name="DOE Joint Genome Institute"/>
            <person name="Lopez S.C."/>
            <person name="Andreopoulos B."/>
            <person name="Pangilinan J."/>
            <person name="Lipzen A."/>
            <person name="Riley R."/>
            <person name="Ahrendt S."/>
            <person name="Ng V."/>
            <person name="Barry K."/>
            <person name="Daum C."/>
            <person name="Grigoriev I.V."/>
            <person name="Hilden K.S."/>
            <person name="Makela M.R."/>
            <person name="de Vries R.P."/>
        </authorList>
    </citation>
    <scope>NUCLEOTIDE SEQUENCE [LARGE SCALE GENOMIC DNA]</scope>
    <source>
        <strain evidence="1 2">CBS 464.89</strain>
    </source>
</reference>
<gene>
    <name evidence="1" type="ORF">BD310DRAFT_927425</name>
</gene>
<keyword evidence="2" id="KW-1185">Reference proteome</keyword>
<dbReference type="Proteomes" id="UP000292082">
    <property type="component" value="Unassembled WGS sequence"/>
</dbReference>
<proteinExistence type="predicted"/>
<dbReference type="AlphaFoldDB" id="A0A4Q9PV02"/>
<evidence type="ECO:0000313" key="1">
    <source>
        <dbReference type="EMBL" id="TBU58310.1"/>
    </source>
</evidence>
<evidence type="ECO:0000313" key="2">
    <source>
        <dbReference type="Proteomes" id="UP000292082"/>
    </source>
</evidence>
<accession>A0A4Q9PV02</accession>
<sequence length="156" mass="17031">MRYTYMCIQCSPGPRSSRLIGRGGEGMASSVISRVFRRPRPPTRSRQRRSDVDMCACWHVRTVAGRPTWTTLVMVTSSGPPQTPATPRVIRPRLAHRRPIVSDVDAPDTFRVLACPSSRPATATATATGRNVLLACRDNGAPSYLSPISLRSPSSP</sequence>
<dbReference type="EMBL" id="ML145126">
    <property type="protein sequence ID" value="TBU58310.1"/>
    <property type="molecule type" value="Genomic_DNA"/>
</dbReference>